<dbReference type="Pfam" id="PF03007">
    <property type="entry name" value="WS_DGAT_cat"/>
    <property type="match status" value="1"/>
</dbReference>
<dbReference type="InterPro" id="IPR045034">
    <property type="entry name" value="O-acyltransferase_WSD1-like"/>
</dbReference>
<comment type="similarity">
    <text evidence="3">Belongs to the long-chain O-acyltransferase family.</text>
</comment>
<dbReference type="EC" id="2.3.1.20" evidence="4"/>
<dbReference type="InterPro" id="IPR009721">
    <property type="entry name" value="O-acyltransferase_WSD1_C"/>
</dbReference>
<dbReference type="GO" id="GO:0006071">
    <property type="term" value="P:glycerol metabolic process"/>
    <property type="evidence" value="ECO:0007669"/>
    <property type="project" value="UniProtKB-KW"/>
</dbReference>
<evidence type="ECO:0000256" key="8">
    <source>
        <dbReference type="ARBA" id="ARBA00023098"/>
    </source>
</evidence>
<dbReference type="SUPFAM" id="SSF52777">
    <property type="entry name" value="CoA-dependent acyltransferases"/>
    <property type="match status" value="2"/>
</dbReference>
<keyword evidence="15" id="KW-1185">Reference proteome</keyword>
<keyword evidence="5" id="KW-0444">Lipid biosynthesis</keyword>
<dbReference type="Gene3D" id="3.30.559.30">
    <property type="entry name" value="Nonribosomal peptide synthetase, condensation domain"/>
    <property type="match status" value="1"/>
</dbReference>
<keyword evidence="9 14" id="KW-0012">Acyltransferase</keyword>
<organism evidence="14 15">
    <name type="scientific">Alcanivorax profundi</name>
    <dbReference type="NCBI Taxonomy" id="2338368"/>
    <lineage>
        <taxon>Bacteria</taxon>
        <taxon>Pseudomonadati</taxon>
        <taxon>Pseudomonadota</taxon>
        <taxon>Gammaproteobacteria</taxon>
        <taxon>Oceanospirillales</taxon>
        <taxon>Alcanivoracaceae</taxon>
        <taxon>Alcanivorax</taxon>
    </lineage>
</organism>
<name>A0A418Y1H3_9GAMM</name>
<evidence type="ECO:0000313" key="14">
    <source>
        <dbReference type="EMBL" id="RJG19384.1"/>
    </source>
</evidence>
<evidence type="ECO:0000313" key="15">
    <source>
        <dbReference type="Proteomes" id="UP000283734"/>
    </source>
</evidence>
<evidence type="ECO:0000256" key="11">
    <source>
        <dbReference type="SAM" id="MobiDB-lite"/>
    </source>
</evidence>
<dbReference type="InterPro" id="IPR014292">
    <property type="entry name" value="Acyl_transf_WS/DGAT"/>
</dbReference>
<reference evidence="14 15" key="1">
    <citation type="submission" date="2018-09" db="EMBL/GenBank/DDBJ databases">
        <title>Alcanivorax profundi sp. nov., isolated from 1000 m-depth seawater of the Mariana Trench.</title>
        <authorList>
            <person name="Liu J."/>
        </authorList>
    </citation>
    <scope>NUCLEOTIDE SEQUENCE [LARGE SCALE GENOMIC DNA]</scope>
    <source>
        <strain evidence="14 15">MTEO17</strain>
    </source>
</reference>
<protein>
    <recommendedName>
        <fullName evidence="4">diacylglycerol O-acyltransferase</fullName>
        <ecNumber evidence="4">2.3.1.20</ecNumber>
    </recommendedName>
</protein>
<feature type="compositionally biased region" description="Low complexity" evidence="11">
    <location>
        <begin position="181"/>
        <end position="192"/>
    </location>
</feature>
<evidence type="ECO:0000256" key="9">
    <source>
        <dbReference type="ARBA" id="ARBA00023315"/>
    </source>
</evidence>
<evidence type="ECO:0000256" key="7">
    <source>
        <dbReference type="ARBA" id="ARBA00022798"/>
    </source>
</evidence>
<keyword evidence="6 14" id="KW-0808">Transferase</keyword>
<sequence>MAKKLSIMDSGWLMMETRETPMHVGGLALFAIPEEAPADYMESIYRYLVDVEGICRPFNQKIQSHLPLRMDAGWVEDTSFDIDYHVRHSALPRPGRVRELLALVSRLHAQRLDPGRPLWESYLIEGLEGNRFALYTKMHHSMVDGVAGMYLMQSRLATSAQDRLPVPWSGKWEAGRKPRKSSGAPAVSGVSGMKNTVNNLRRGSGQLVDLLRQPRDGNVKTIYRAPKTQLNRRVTGARRFAAQSWSLPRIKAAAKQHGGTVNDIFLAMCGGALRRYLLSQDSLPDDPLVAQVPVALRSADQAADGGNAITTVQVSLGTHIDDPLARLDAIQDSMKGVKSRLGDMQKAEIDVYTLLTNVPLSLGQVTGLSGRVSPMFNLVISNVPGPKETLYLNGAEMLATYPVSLVLQGYALNITVVSYKDSLEFGVIGCRDTLPHIQRFLDYFEASLAELESQA</sequence>
<dbReference type="Proteomes" id="UP000283734">
    <property type="component" value="Unassembled WGS sequence"/>
</dbReference>
<proteinExistence type="inferred from homology"/>
<dbReference type="GO" id="GO:0071731">
    <property type="term" value="P:response to nitric oxide"/>
    <property type="evidence" value="ECO:0007669"/>
    <property type="project" value="TreeGrafter"/>
</dbReference>
<dbReference type="RefSeq" id="WP_119917309.1">
    <property type="nucleotide sequence ID" value="NZ_QYYA01000001.1"/>
</dbReference>
<dbReference type="GO" id="GO:0004144">
    <property type="term" value="F:diacylglycerol O-acyltransferase activity"/>
    <property type="evidence" value="ECO:0007669"/>
    <property type="project" value="UniProtKB-EC"/>
</dbReference>
<dbReference type="GO" id="GO:0001666">
    <property type="term" value="P:response to hypoxia"/>
    <property type="evidence" value="ECO:0007669"/>
    <property type="project" value="TreeGrafter"/>
</dbReference>
<dbReference type="NCBIfam" id="TIGR02946">
    <property type="entry name" value="acyl_WS_DGAT"/>
    <property type="match status" value="1"/>
</dbReference>
<keyword evidence="8" id="KW-0443">Lipid metabolism</keyword>
<dbReference type="UniPathway" id="UPA00282"/>
<feature type="domain" description="O-acyltransferase WSD1-like N-terminal" evidence="12">
    <location>
        <begin position="5"/>
        <end position="264"/>
    </location>
</feature>
<dbReference type="GO" id="GO:0005886">
    <property type="term" value="C:plasma membrane"/>
    <property type="evidence" value="ECO:0007669"/>
    <property type="project" value="TreeGrafter"/>
</dbReference>
<feature type="region of interest" description="Disordered" evidence="11">
    <location>
        <begin position="168"/>
        <end position="195"/>
    </location>
</feature>
<comment type="pathway">
    <text evidence="2">Lipid metabolism.</text>
</comment>
<keyword evidence="7" id="KW-0319">Glycerol metabolism</keyword>
<dbReference type="PANTHER" id="PTHR31650:SF1">
    <property type="entry name" value="WAX ESTER SYNTHASE_DIACYLGLYCEROL ACYLTRANSFERASE 4-RELATED"/>
    <property type="match status" value="1"/>
</dbReference>
<dbReference type="GO" id="GO:0019432">
    <property type="term" value="P:triglyceride biosynthetic process"/>
    <property type="evidence" value="ECO:0007669"/>
    <property type="project" value="UniProtKB-UniPathway"/>
</dbReference>
<dbReference type="GO" id="GO:0051701">
    <property type="term" value="P:biological process involved in interaction with host"/>
    <property type="evidence" value="ECO:0007669"/>
    <property type="project" value="TreeGrafter"/>
</dbReference>
<dbReference type="EMBL" id="QYYA01000001">
    <property type="protein sequence ID" value="RJG19384.1"/>
    <property type="molecule type" value="Genomic_DNA"/>
</dbReference>
<dbReference type="InterPro" id="IPR004255">
    <property type="entry name" value="O-acyltransferase_WSD1_N"/>
</dbReference>
<evidence type="ECO:0000256" key="1">
    <source>
        <dbReference type="ARBA" id="ARBA00004771"/>
    </source>
</evidence>
<evidence type="ECO:0000256" key="10">
    <source>
        <dbReference type="ARBA" id="ARBA00048109"/>
    </source>
</evidence>
<gene>
    <name evidence="14" type="ORF">D4A39_00515</name>
</gene>
<evidence type="ECO:0000256" key="5">
    <source>
        <dbReference type="ARBA" id="ARBA00022516"/>
    </source>
</evidence>
<evidence type="ECO:0000256" key="6">
    <source>
        <dbReference type="ARBA" id="ARBA00022679"/>
    </source>
</evidence>
<evidence type="ECO:0000256" key="3">
    <source>
        <dbReference type="ARBA" id="ARBA00009587"/>
    </source>
</evidence>
<evidence type="ECO:0000256" key="4">
    <source>
        <dbReference type="ARBA" id="ARBA00013244"/>
    </source>
</evidence>
<feature type="domain" description="O-acyltransferase WSD1 C-terminal" evidence="13">
    <location>
        <begin position="306"/>
        <end position="451"/>
    </location>
</feature>
<accession>A0A418Y1H3</accession>
<comment type="pathway">
    <text evidence="1">Glycerolipid metabolism; triacylglycerol biosynthesis.</text>
</comment>
<dbReference type="Pfam" id="PF06974">
    <property type="entry name" value="WS_DGAT_C"/>
    <property type="match status" value="1"/>
</dbReference>
<comment type="caution">
    <text evidence="14">The sequence shown here is derived from an EMBL/GenBank/DDBJ whole genome shotgun (WGS) entry which is preliminary data.</text>
</comment>
<evidence type="ECO:0000256" key="2">
    <source>
        <dbReference type="ARBA" id="ARBA00005189"/>
    </source>
</evidence>
<dbReference type="OrthoDB" id="9810950at2"/>
<evidence type="ECO:0000259" key="12">
    <source>
        <dbReference type="Pfam" id="PF03007"/>
    </source>
</evidence>
<dbReference type="PANTHER" id="PTHR31650">
    <property type="entry name" value="O-ACYLTRANSFERASE (WSD1-LIKE) FAMILY PROTEIN"/>
    <property type="match status" value="1"/>
</dbReference>
<dbReference type="AlphaFoldDB" id="A0A418Y1H3"/>
<evidence type="ECO:0000259" key="13">
    <source>
        <dbReference type="Pfam" id="PF06974"/>
    </source>
</evidence>
<comment type="catalytic activity">
    <reaction evidence="10">
        <text>an acyl-CoA + a 1,2-diacyl-sn-glycerol = a triacyl-sn-glycerol + CoA</text>
        <dbReference type="Rhea" id="RHEA:10868"/>
        <dbReference type="ChEBI" id="CHEBI:17815"/>
        <dbReference type="ChEBI" id="CHEBI:57287"/>
        <dbReference type="ChEBI" id="CHEBI:58342"/>
        <dbReference type="ChEBI" id="CHEBI:64615"/>
        <dbReference type="EC" id="2.3.1.20"/>
    </reaction>
</comment>